<comment type="similarity">
    <text evidence="1">Belongs to the UPF0065 (bug) family.</text>
</comment>
<dbReference type="InterPro" id="IPR005064">
    <property type="entry name" value="BUG"/>
</dbReference>
<reference evidence="4" key="1">
    <citation type="submission" date="2018-06" db="EMBL/GenBank/DDBJ databases">
        <authorList>
            <person name="Khan S.A."/>
        </authorList>
    </citation>
    <scope>NUCLEOTIDE SEQUENCE [LARGE SCALE GENOMIC DNA]</scope>
    <source>
        <strain evidence="4">DB-1506</strain>
    </source>
</reference>
<keyword evidence="2" id="KW-0732">Signal</keyword>
<evidence type="ECO:0000313" key="4">
    <source>
        <dbReference type="Proteomes" id="UP000249065"/>
    </source>
</evidence>
<evidence type="ECO:0000313" key="3">
    <source>
        <dbReference type="EMBL" id="RAI57098.1"/>
    </source>
</evidence>
<dbReference type="AlphaFoldDB" id="A0A327MAE7"/>
<dbReference type="SUPFAM" id="SSF53850">
    <property type="entry name" value="Periplasmic binding protein-like II"/>
    <property type="match status" value="1"/>
</dbReference>
<dbReference type="Proteomes" id="UP000249065">
    <property type="component" value="Unassembled WGS sequence"/>
</dbReference>
<name>A0A327MAE7_9PROT</name>
<keyword evidence="4" id="KW-1185">Reference proteome</keyword>
<comment type="caution">
    <text evidence="3">The sequence shown here is derived from an EMBL/GenBank/DDBJ whole genome shotgun (WGS) entry which is preliminary data.</text>
</comment>
<dbReference type="InterPro" id="IPR042100">
    <property type="entry name" value="Bug_dom1"/>
</dbReference>
<feature type="chain" id="PRO_5016419838" evidence="2">
    <location>
        <begin position="29"/>
        <end position="323"/>
    </location>
</feature>
<protein>
    <submittedName>
        <fullName evidence="3">Tripartite tricarboxylate transporter substrate binding protein</fullName>
    </submittedName>
</protein>
<evidence type="ECO:0000256" key="2">
    <source>
        <dbReference type="SAM" id="SignalP"/>
    </source>
</evidence>
<feature type="signal peptide" evidence="2">
    <location>
        <begin position="1"/>
        <end position="28"/>
    </location>
</feature>
<dbReference type="CDD" id="cd07012">
    <property type="entry name" value="PBP2_Bug_TTT"/>
    <property type="match status" value="1"/>
</dbReference>
<proteinExistence type="inferred from homology"/>
<dbReference type="PANTHER" id="PTHR42928">
    <property type="entry name" value="TRICARBOXYLATE-BINDING PROTEIN"/>
    <property type="match status" value="1"/>
</dbReference>
<dbReference type="Gene3D" id="3.40.190.150">
    <property type="entry name" value="Bordetella uptake gene, domain 1"/>
    <property type="match status" value="1"/>
</dbReference>
<sequence length="323" mass="33994">MLLRKRAFLRSALAGLLPAALPFRPARAEAFPTRPVQIIVAFPPGGPSDAIARSIAPALSERWGVPVIVDNRPGAAGSIAAALVLREPADGHTLLFTASTHVQAIGLKLRLSYDPVADFQCIIQAAVSPLVLMVRPDGPRTLAAFIALARQRSLSHASFGVATTGHIYGEYLNQAAGIAMINVPFSGGSPAVSSLLGGQTDCSFIEATQAIPLVQSGSLRPLAVTGSTRFTHLPDVPTFAESGFRGFELRGMHSILARSAVPAGIADRLATELGTVMGEPTIAARLAALGVERPPPMPDRRAALRLEAEQWTDLIRRTGVSVQ</sequence>
<dbReference type="PIRSF" id="PIRSF017082">
    <property type="entry name" value="YflP"/>
    <property type="match status" value="1"/>
</dbReference>
<dbReference type="Gene3D" id="3.40.190.10">
    <property type="entry name" value="Periplasmic binding protein-like II"/>
    <property type="match status" value="1"/>
</dbReference>
<dbReference type="RefSeq" id="WP_111471798.1">
    <property type="nucleotide sequence ID" value="NZ_QLIX01000021.1"/>
</dbReference>
<dbReference type="PROSITE" id="PS51318">
    <property type="entry name" value="TAT"/>
    <property type="match status" value="1"/>
</dbReference>
<dbReference type="InterPro" id="IPR006311">
    <property type="entry name" value="TAT_signal"/>
</dbReference>
<evidence type="ECO:0000256" key="1">
    <source>
        <dbReference type="ARBA" id="ARBA00006987"/>
    </source>
</evidence>
<gene>
    <name evidence="3" type="ORF">DOO78_20780</name>
</gene>
<dbReference type="PANTHER" id="PTHR42928:SF5">
    <property type="entry name" value="BLR1237 PROTEIN"/>
    <property type="match status" value="1"/>
</dbReference>
<dbReference type="OrthoDB" id="9780943at2"/>
<organism evidence="3 4">
    <name type="scientific">Roseicella frigidaeris</name>
    <dbReference type="NCBI Taxonomy" id="2230885"/>
    <lineage>
        <taxon>Bacteria</taxon>
        <taxon>Pseudomonadati</taxon>
        <taxon>Pseudomonadota</taxon>
        <taxon>Alphaproteobacteria</taxon>
        <taxon>Acetobacterales</taxon>
        <taxon>Roseomonadaceae</taxon>
        <taxon>Roseicella</taxon>
    </lineage>
</organism>
<dbReference type="EMBL" id="QLIX01000021">
    <property type="protein sequence ID" value="RAI57098.1"/>
    <property type="molecule type" value="Genomic_DNA"/>
</dbReference>
<accession>A0A327MAE7</accession>
<dbReference type="Pfam" id="PF03401">
    <property type="entry name" value="TctC"/>
    <property type="match status" value="1"/>
</dbReference>